<dbReference type="EMBL" id="VUOB01000073">
    <property type="protein sequence ID" value="KAA2252684.1"/>
    <property type="molecule type" value="Genomic_DNA"/>
</dbReference>
<name>A0A5B2WNV6_9PSEU</name>
<sequence length="158" mass="17507">MGRTTRRAAEERVLAALPSWVNAIAQLNRLIAERMGVTASDLDCLHVLNQQGPATAAELARHVGLTPGSVSRMIDRLDAAGCVKRTNDPQDRRRVLIEPTGDGLARIAAYYEGLTSRAHDDLSVFRMDELTALLRFIERSQRSATDELARLRQDDDPD</sequence>
<dbReference type="Pfam" id="PF01047">
    <property type="entry name" value="MarR"/>
    <property type="match status" value="1"/>
</dbReference>
<gene>
    <name evidence="2" type="ORF">F0L68_34785</name>
</gene>
<organism evidence="2 3">
    <name type="scientific">Solihabitans fulvus</name>
    <dbReference type="NCBI Taxonomy" id="1892852"/>
    <lineage>
        <taxon>Bacteria</taxon>
        <taxon>Bacillati</taxon>
        <taxon>Actinomycetota</taxon>
        <taxon>Actinomycetes</taxon>
        <taxon>Pseudonocardiales</taxon>
        <taxon>Pseudonocardiaceae</taxon>
        <taxon>Solihabitans</taxon>
    </lineage>
</organism>
<dbReference type="RefSeq" id="WP_149854139.1">
    <property type="nucleotide sequence ID" value="NZ_VUOB01000073.1"/>
</dbReference>
<evidence type="ECO:0000313" key="3">
    <source>
        <dbReference type="Proteomes" id="UP000323454"/>
    </source>
</evidence>
<dbReference type="SUPFAM" id="SSF46785">
    <property type="entry name" value="Winged helix' DNA-binding domain"/>
    <property type="match status" value="1"/>
</dbReference>
<proteinExistence type="predicted"/>
<dbReference type="Gene3D" id="1.10.10.10">
    <property type="entry name" value="Winged helix-like DNA-binding domain superfamily/Winged helix DNA-binding domain"/>
    <property type="match status" value="1"/>
</dbReference>
<dbReference type="Proteomes" id="UP000323454">
    <property type="component" value="Unassembled WGS sequence"/>
</dbReference>
<evidence type="ECO:0000313" key="2">
    <source>
        <dbReference type="EMBL" id="KAA2252684.1"/>
    </source>
</evidence>
<keyword evidence="3" id="KW-1185">Reference proteome</keyword>
<dbReference type="InterPro" id="IPR039422">
    <property type="entry name" value="MarR/SlyA-like"/>
</dbReference>
<dbReference type="InterPro" id="IPR036390">
    <property type="entry name" value="WH_DNA-bd_sf"/>
</dbReference>
<reference evidence="2 3" key="1">
    <citation type="submission" date="2019-09" db="EMBL/GenBank/DDBJ databases">
        <title>Goodfellowia gen. nov., a new genus of the Pseudonocardineae related to Actinoalloteichus, containing Goodfellowia coeruleoviolacea gen. nov., comb. nov. gen. nov., comb. nov.</title>
        <authorList>
            <person name="Labeda D."/>
        </authorList>
    </citation>
    <scope>NUCLEOTIDE SEQUENCE [LARGE SCALE GENOMIC DNA]</scope>
    <source>
        <strain evidence="2 3">AN110305</strain>
    </source>
</reference>
<dbReference type="AlphaFoldDB" id="A0A5B2WNV6"/>
<dbReference type="GO" id="GO:0006950">
    <property type="term" value="P:response to stress"/>
    <property type="evidence" value="ECO:0007669"/>
    <property type="project" value="TreeGrafter"/>
</dbReference>
<protein>
    <submittedName>
        <fullName evidence="2">MarR family transcriptional regulator</fullName>
    </submittedName>
</protein>
<comment type="caution">
    <text evidence="2">The sequence shown here is derived from an EMBL/GenBank/DDBJ whole genome shotgun (WGS) entry which is preliminary data.</text>
</comment>
<dbReference type="InterPro" id="IPR000835">
    <property type="entry name" value="HTH_MarR-typ"/>
</dbReference>
<dbReference type="PANTHER" id="PTHR33164">
    <property type="entry name" value="TRANSCRIPTIONAL REGULATOR, MARR FAMILY"/>
    <property type="match status" value="1"/>
</dbReference>
<accession>A0A5B2WNV6</accession>
<dbReference type="InterPro" id="IPR036388">
    <property type="entry name" value="WH-like_DNA-bd_sf"/>
</dbReference>
<feature type="domain" description="HTH marR-type" evidence="1">
    <location>
        <begin position="1"/>
        <end position="142"/>
    </location>
</feature>
<dbReference type="GO" id="GO:0003700">
    <property type="term" value="F:DNA-binding transcription factor activity"/>
    <property type="evidence" value="ECO:0007669"/>
    <property type="project" value="InterPro"/>
</dbReference>
<dbReference type="PROSITE" id="PS50995">
    <property type="entry name" value="HTH_MARR_2"/>
    <property type="match status" value="1"/>
</dbReference>
<dbReference type="OrthoDB" id="8129006at2"/>
<reference evidence="2 3" key="2">
    <citation type="submission" date="2019-09" db="EMBL/GenBank/DDBJ databases">
        <authorList>
            <person name="Jin C."/>
        </authorList>
    </citation>
    <scope>NUCLEOTIDE SEQUENCE [LARGE SCALE GENOMIC DNA]</scope>
    <source>
        <strain evidence="2 3">AN110305</strain>
    </source>
</reference>
<dbReference type="PRINTS" id="PR00598">
    <property type="entry name" value="HTHMARR"/>
</dbReference>
<dbReference type="SMART" id="SM00347">
    <property type="entry name" value="HTH_MARR"/>
    <property type="match status" value="1"/>
</dbReference>
<evidence type="ECO:0000259" key="1">
    <source>
        <dbReference type="PROSITE" id="PS50995"/>
    </source>
</evidence>
<dbReference type="PANTHER" id="PTHR33164:SF106">
    <property type="entry name" value="TRANSCRIPTIONAL REGULATORY PROTEIN"/>
    <property type="match status" value="1"/>
</dbReference>